<dbReference type="PANTHER" id="PTHR43861:SF1">
    <property type="entry name" value="TRANS-ACONITATE 2-METHYLTRANSFERASE"/>
    <property type="match status" value="1"/>
</dbReference>
<evidence type="ECO:0000313" key="2">
    <source>
        <dbReference type="EMBL" id="MFC5996154.1"/>
    </source>
</evidence>
<dbReference type="EMBL" id="JBHSQW010000035">
    <property type="protein sequence ID" value="MFC5996154.1"/>
    <property type="molecule type" value="Genomic_DNA"/>
</dbReference>
<dbReference type="GO" id="GO:0061542">
    <property type="term" value="F:3-demethylubiquinol 3-O-methyltransferase activity"/>
    <property type="evidence" value="ECO:0007669"/>
    <property type="project" value="UniProtKB-EC"/>
</dbReference>
<comment type="caution">
    <text evidence="2">The sequence shown here is derived from an EMBL/GenBank/DDBJ whole genome shotgun (WGS) entry which is preliminary data.</text>
</comment>
<dbReference type="Pfam" id="PF08241">
    <property type="entry name" value="Methyltransf_11"/>
    <property type="match status" value="1"/>
</dbReference>
<organism evidence="2 3">
    <name type="scientific">Pseudonocardia hispaniensis</name>
    <dbReference type="NCBI Taxonomy" id="904933"/>
    <lineage>
        <taxon>Bacteria</taxon>
        <taxon>Bacillati</taxon>
        <taxon>Actinomycetota</taxon>
        <taxon>Actinomycetes</taxon>
        <taxon>Pseudonocardiales</taxon>
        <taxon>Pseudonocardiaceae</taxon>
        <taxon>Pseudonocardia</taxon>
    </lineage>
</organism>
<dbReference type="GO" id="GO:0032259">
    <property type="term" value="P:methylation"/>
    <property type="evidence" value="ECO:0007669"/>
    <property type="project" value="UniProtKB-KW"/>
</dbReference>
<name>A0ABW1J669_9PSEU</name>
<dbReference type="InterPro" id="IPR013216">
    <property type="entry name" value="Methyltransf_11"/>
</dbReference>
<dbReference type="EC" id="2.1.1.64" evidence="2"/>
<dbReference type="GO" id="GO:0102208">
    <property type="term" value="F:2-polyprenyl-6-hydroxyphenol methylase activity"/>
    <property type="evidence" value="ECO:0007669"/>
    <property type="project" value="UniProtKB-EC"/>
</dbReference>
<reference evidence="3" key="1">
    <citation type="journal article" date="2019" name="Int. J. Syst. Evol. Microbiol.">
        <title>The Global Catalogue of Microorganisms (GCM) 10K type strain sequencing project: providing services to taxonomists for standard genome sequencing and annotation.</title>
        <authorList>
            <consortium name="The Broad Institute Genomics Platform"/>
            <consortium name="The Broad Institute Genome Sequencing Center for Infectious Disease"/>
            <person name="Wu L."/>
            <person name="Ma J."/>
        </authorList>
    </citation>
    <scope>NUCLEOTIDE SEQUENCE [LARGE SCALE GENOMIC DNA]</scope>
    <source>
        <strain evidence="3">CCM 8391</strain>
    </source>
</reference>
<dbReference type="Gene3D" id="3.40.50.150">
    <property type="entry name" value="Vaccinia Virus protein VP39"/>
    <property type="match status" value="1"/>
</dbReference>
<dbReference type="PANTHER" id="PTHR43861">
    <property type="entry name" value="TRANS-ACONITATE 2-METHYLTRANSFERASE-RELATED"/>
    <property type="match status" value="1"/>
</dbReference>
<dbReference type="EC" id="2.1.1.222" evidence="2"/>
<keyword evidence="3" id="KW-1185">Reference proteome</keyword>
<feature type="domain" description="Methyltransferase type 11" evidence="1">
    <location>
        <begin position="30"/>
        <end position="110"/>
    </location>
</feature>
<keyword evidence="2" id="KW-0489">Methyltransferase</keyword>
<accession>A0ABW1J669</accession>
<dbReference type="CDD" id="cd02440">
    <property type="entry name" value="AdoMet_MTases"/>
    <property type="match status" value="1"/>
</dbReference>
<dbReference type="SUPFAM" id="SSF53335">
    <property type="entry name" value="S-adenosyl-L-methionine-dependent methyltransferases"/>
    <property type="match status" value="1"/>
</dbReference>
<dbReference type="InterPro" id="IPR029063">
    <property type="entry name" value="SAM-dependent_MTases_sf"/>
</dbReference>
<evidence type="ECO:0000259" key="1">
    <source>
        <dbReference type="Pfam" id="PF08241"/>
    </source>
</evidence>
<evidence type="ECO:0000313" key="3">
    <source>
        <dbReference type="Proteomes" id="UP001596302"/>
    </source>
</evidence>
<dbReference type="RefSeq" id="WP_379586650.1">
    <property type="nucleotide sequence ID" value="NZ_JBHSQW010000035.1"/>
</dbReference>
<protein>
    <submittedName>
        <fullName evidence="2">Class I SAM-dependent methyltransferase</fullName>
        <ecNumber evidence="2">2.1.1.222</ecNumber>
        <ecNumber evidence="2">2.1.1.64</ecNumber>
    </submittedName>
</protein>
<gene>
    <name evidence="2" type="ORF">ACFQE5_18275</name>
</gene>
<proteinExistence type="predicted"/>
<keyword evidence="2" id="KW-0808">Transferase</keyword>
<dbReference type="Proteomes" id="UP001596302">
    <property type="component" value="Unassembled WGS sequence"/>
</dbReference>
<sequence>MSEEGPRGWGAPLYAQALDLAGVGPGTRLLDLGCGPGLFARAAVDRGALVTGVDADPSAVVAAAAAVPEGSFQVGDAHDPPPGPFDVVAAVQLLAHVTNPVVVLRAAARVGAAVVVTVWGGEQECAVRAFGEALAPWLPSRPPRTGPPPITSVPRLLRLADLAGLSIGSVVEVVCPFRYTDAESMIAPLLSSGIGRAAAARAGERVVRTAVLDRLAPFRTESGGYRLDNLFRVLLAHPRA</sequence>